<dbReference type="InterPro" id="IPR016040">
    <property type="entry name" value="NAD(P)-bd_dom"/>
</dbReference>
<dbReference type="Pfam" id="PF13460">
    <property type="entry name" value="NAD_binding_10"/>
    <property type="match status" value="1"/>
</dbReference>
<reference evidence="2 3" key="1">
    <citation type="submission" date="2016-11" db="EMBL/GenBank/DDBJ databases">
        <title>A multilocus sequence analysis scheme for characterization of bacteria in the genus Thioclava.</title>
        <authorList>
            <person name="Liu Y."/>
            <person name="Shao Z."/>
        </authorList>
    </citation>
    <scope>NUCLEOTIDE SEQUENCE [LARGE SCALE GENOMIC DNA]</scope>
    <source>
        <strain evidence="2 3">TAW-CT134</strain>
    </source>
</reference>
<gene>
    <name evidence="2" type="ORF">BMI91_15010</name>
</gene>
<evidence type="ECO:0000313" key="2">
    <source>
        <dbReference type="EMBL" id="OOY23763.1"/>
    </source>
</evidence>
<comment type="caution">
    <text evidence="2">The sequence shown here is derived from an EMBL/GenBank/DDBJ whole genome shotgun (WGS) entry which is preliminary data.</text>
</comment>
<dbReference type="Gene3D" id="3.40.50.720">
    <property type="entry name" value="NAD(P)-binding Rossmann-like Domain"/>
    <property type="match status" value="1"/>
</dbReference>
<sequence>MARIFVIGATGGVGHRLVPLLIAAGHELTALHRKPEQADSLRSVGATPVQGDLMELTAGDFEPMFEGHDAVVFSAGAAGSGLERTTRIDGEAPLDVIAAMNRMSVPRLYLVSAFPDAGRGKEIKPGFEHYMLAKKTADAAVVASGLDYVILRPGTLLHEEGDGRVALAHALNYGSVARGHVAAVLTALIDAPEISHEILELTDGTEEIAASVAALPRHVLV</sequence>
<dbReference type="Proteomes" id="UP000190787">
    <property type="component" value="Unassembled WGS sequence"/>
</dbReference>
<keyword evidence="3" id="KW-1185">Reference proteome</keyword>
<accession>A0ABX3MW40</accession>
<dbReference type="PANTHER" id="PTHR15020">
    <property type="entry name" value="FLAVIN REDUCTASE-RELATED"/>
    <property type="match status" value="1"/>
</dbReference>
<proteinExistence type="predicted"/>
<name>A0ABX3MW40_9RHOB</name>
<dbReference type="EMBL" id="MPZV01000003">
    <property type="protein sequence ID" value="OOY23763.1"/>
    <property type="molecule type" value="Genomic_DNA"/>
</dbReference>
<evidence type="ECO:0000313" key="3">
    <source>
        <dbReference type="Proteomes" id="UP000190787"/>
    </source>
</evidence>
<organism evidence="2 3">
    <name type="scientific">Thioclava sediminum</name>
    <dbReference type="NCBI Taxonomy" id="1915319"/>
    <lineage>
        <taxon>Bacteria</taxon>
        <taxon>Pseudomonadati</taxon>
        <taxon>Pseudomonadota</taxon>
        <taxon>Alphaproteobacteria</taxon>
        <taxon>Rhodobacterales</taxon>
        <taxon>Paracoccaceae</taxon>
        <taxon>Thioclava</taxon>
    </lineage>
</organism>
<dbReference type="PANTHER" id="PTHR15020:SF50">
    <property type="entry name" value="UPF0659 PROTEIN YMR090W"/>
    <property type="match status" value="1"/>
</dbReference>
<evidence type="ECO:0000259" key="1">
    <source>
        <dbReference type="Pfam" id="PF13460"/>
    </source>
</evidence>
<feature type="domain" description="NAD(P)-binding" evidence="1">
    <location>
        <begin position="8"/>
        <end position="192"/>
    </location>
</feature>
<dbReference type="SUPFAM" id="SSF51735">
    <property type="entry name" value="NAD(P)-binding Rossmann-fold domains"/>
    <property type="match status" value="1"/>
</dbReference>
<dbReference type="RefSeq" id="WP_078605710.1">
    <property type="nucleotide sequence ID" value="NZ_MPZV01000003.1"/>
</dbReference>
<protein>
    <submittedName>
        <fullName evidence="2">NAD-dependent dehydratase</fullName>
    </submittedName>
</protein>
<dbReference type="InterPro" id="IPR036291">
    <property type="entry name" value="NAD(P)-bd_dom_sf"/>
</dbReference>
<dbReference type="CDD" id="cd05243">
    <property type="entry name" value="SDR_a5"/>
    <property type="match status" value="1"/>
</dbReference>